<accession>A0A7R9UET0</accession>
<dbReference type="Gene3D" id="3.30.230.130">
    <property type="entry name" value="Cullin, Chain C, Domain 2"/>
    <property type="match status" value="1"/>
</dbReference>
<dbReference type="FunFam" id="1.10.10.10:FF:000050">
    <property type="entry name" value="Cullin 4B"/>
    <property type="match status" value="1"/>
</dbReference>
<evidence type="ECO:0000256" key="2">
    <source>
        <dbReference type="ARBA" id="ARBA00022499"/>
    </source>
</evidence>
<dbReference type="InterPro" id="IPR036390">
    <property type="entry name" value="WH_DNA-bd_sf"/>
</dbReference>
<dbReference type="InterPro" id="IPR001373">
    <property type="entry name" value="Cullin_N"/>
</dbReference>
<keyword evidence="3" id="KW-0832">Ubl conjugation</keyword>
<dbReference type="GO" id="GO:0006511">
    <property type="term" value="P:ubiquitin-dependent protein catabolic process"/>
    <property type="evidence" value="ECO:0007669"/>
    <property type="project" value="InterPro"/>
</dbReference>
<dbReference type="Gene3D" id="1.20.1310.10">
    <property type="entry name" value="Cullin Repeats"/>
    <property type="match status" value="4"/>
</dbReference>
<dbReference type="PANTHER" id="PTHR11932">
    <property type="entry name" value="CULLIN"/>
    <property type="match status" value="1"/>
</dbReference>
<dbReference type="FunFam" id="1.20.1310.10:FF:000001">
    <property type="entry name" value="Cullin 3"/>
    <property type="match status" value="1"/>
</dbReference>
<protein>
    <recommendedName>
        <fullName evidence="6">Cullin family profile domain-containing protein</fullName>
    </recommendedName>
</protein>
<keyword evidence="2" id="KW-1017">Isopeptide bond</keyword>
<name>A0A7R9UET0_9STRA</name>
<evidence type="ECO:0000313" key="7">
    <source>
        <dbReference type="EMBL" id="CAD8264119.1"/>
    </source>
</evidence>
<proteinExistence type="inferred from homology"/>
<dbReference type="InterPro" id="IPR036317">
    <property type="entry name" value="Cullin_homology_sf"/>
</dbReference>
<organism evidence="7">
    <name type="scientific">Pinguiococcus pyrenoidosus</name>
    <dbReference type="NCBI Taxonomy" id="172671"/>
    <lineage>
        <taxon>Eukaryota</taxon>
        <taxon>Sar</taxon>
        <taxon>Stramenopiles</taxon>
        <taxon>Ochrophyta</taxon>
        <taxon>Pinguiophyceae</taxon>
        <taxon>Pinguiochrysidales</taxon>
        <taxon>Pinguiochrysidaceae</taxon>
        <taxon>Pinguiococcus</taxon>
    </lineage>
</organism>
<reference evidence="7" key="1">
    <citation type="submission" date="2021-01" db="EMBL/GenBank/DDBJ databases">
        <authorList>
            <person name="Corre E."/>
            <person name="Pelletier E."/>
            <person name="Niang G."/>
            <person name="Scheremetjew M."/>
            <person name="Finn R."/>
            <person name="Kale V."/>
            <person name="Holt S."/>
            <person name="Cochrane G."/>
            <person name="Meng A."/>
            <person name="Brown T."/>
            <person name="Cohen L."/>
        </authorList>
    </citation>
    <scope>NUCLEOTIDE SEQUENCE</scope>
    <source>
        <strain evidence="7">CCMP2078</strain>
    </source>
</reference>
<evidence type="ECO:0000256" key="1">
    <source>
        <dbReference type="ARBA" id="ARBA00006019"/>
    </source>
</evidence>
<dbReference type="InterPro" id="IPR059120">
    <property type="entry name" value="Cullin-like_AB"/>
</dbReference>
<dbReference type="InterPro" id="IPR019559">
    <property type="entry name" value="Cullin_neddylation_domain"/>
</dbReference>
<evidence type="ECO:0000256" key="3">
    <source>
        <dbReference type="ARBA" id="ARBA00022843"/>
    </source>
</evidence>
<comment type="similarity">
    <text evidence="1 4 5">Belongs to the cullin family.</text>
</comment>
<dbReference type="InterPro" id="IPR045093">
    <property type="entry name" value="Cullin"/>
</dbReference>
<dbReference type="SUPFAM" id="SSF74788">
    <property type="entry name" value="Cullin repeat-like"/>
    <property type="match status" value="1"/>
</dbReference>
<feature type="domain" description="Cullin family profile" evidence="6">
    <location>
        <begin position="381"/>
        <end position="608"/>
    </location>
</feature>
<dbReference type="Gene3D" id="1.10.10.10">
    <property type="entry name" value="Winged helix-like DNA-binding domain superfamily/Winged helix DNA-binding domain"/>
    <property type="match status" value="1"/>
</dbReference>
<dbReference type="Pfam" id="PF10557">
    <property type="entry name" value="Cullin_Nedd8"/>
    <property type="match status" value="1"/>
</dbReference>
<dbReference type="Pfam" id="PF26557">
    <property type="entry name" value="Cullin_AB"/>
    <property type="match status" value="1"/>
</dbReference>
<dbReference type="SMART" id="SM00884">
    <property type="entry name" value="Cullin_Nedd8"/>
    <property type="match status" value="1"/>
</dbReference>
<dbReference type="GO" id="GO:0031461">
    <property type="term" value="C:cullin-RING ubiquitin ligase complex"/>
    <property type="evidence" value="ECO:0007669"/>
    <property type="project" value="InterPro"/>
</dbReference>
<dbReference type="InterPro" id="IPR016158">
    <property type="entry name" value="Cullin_homology"/>
</dbReference>
<evidence type="ECO:0000256" key="4">
    <source>
        <dbReference type="PROSITE-ProRule" id="PRU00330"/>
    </source>
</evidence>
<dbReference type="SUPFAM" id="SSF75632">
    <property type="entry name" value="Cullin homology domain"/>
    <property type="match status" value="1"/>
</dbReference>
<dbReference type="InterPro" id="IPR036388">
    <property type="entry name" value="WH-like_DNA-bd_sf"/>
</dbReference>
<evidence type="ECO:0000259" key="6">
    <source>
        <dbReference type="PROSITE" id="PS50069"/>
    </source>
</evidence>
<dbReference type="Pfam" id="PF00888">
    <property type="entry name" value="Cullin"/>
    <property type="match status" value="1"/>
</dbReference>
<sequence>MSNKVSFRFHSAKSPFGVSSSVKSSKKLVIQPLKIKPTLPAQFESESWEKLQKAVRAIWNSERIDQSREELYQTVEAICIHRKGAQLYEKLGAELDALIHKSVVGVDSTRFLESVKDLWTQHCRKMLNVRNIFNYLDRSYVMRTPAASTIWEVGLNLLRSHLAQLRLNGRLIEDLVLLIRSERNGEERQLDLMYSCIRMIVALNLYQSDFEPQFLEETASYYEAEGQEYIQKTDVAGFLLHVEQRLVQENERIQNYLEQRSRKPLITNVESHLLAPHAESLLDRGLHTLMGQKRLEDLRRIYSLYLRIGRLSVLLQKFTDDIKEEGTKLLNVDSPGDLVARLLEYNDTLNDILQHAFESNKDFAFKLKTAWEHFLNLRETKPAELMAKFLDEKMRSQKGLSEKDVEVVLDKVMQIFRHLADKDVFEAFYKLGLSKRLLLRKSASYDLERSMIARLKGECGSAYTNKLEGMFKDIHLSDDFMAKYNDYLEKQSWGRHIETKVQVLTTGFWPTHPPQNVVLPPVLQAEADKFVAFYMKTFQGRRLAWQHGQGHCVVLANFEAGSKRLEMSQFQAMVCLCFNKQPELTFQEVQAETQIEEEELKRTLQSLTLGKQKILLKQKAGSKEITEDMGFRFNDAYTNPKTRIHINTIQLRETVAEANKTNEAVRRDRLHIIDAAVVRIMKTRNTYAHNLLVPDVVSQLKFPVTMNQVKARIESLIEREYMARDEEQPNVYNYLA</sequence>
<dbReference type="InterPro" id="IPR016159">
    <property type="entry name" value="Cullin_repeat-like_dom_sf"/>
</dbReference>
<dbReference type="PROSITE" id="PS50069">
    <property type="entry name" value="CULLIN_2"/>
    <property type="match status" value="1"/>
</dbReference>
<dbReference type="InterPro" id="IPR016157">
    <property type="entry name" value="Cullin_CS"/>
</dbReference>
<dbReference type="GO" id="GO:0031625">
    <property type="term" value="F:ubiquitin protein ligase binding"/>
    <property type="evidence" value="ECO:0007669"/>
    <property type="project" value="InterPro"/>
</dbReference>
<evidence type="ECO:0000256" key="5">
    <source>
        <dbReference type="RuleBase" id="RU003829"/>
    </source>
</evidence>
<dbReference type="FunFam" id="1.20.1310.10:FF:000002">
    <property type="entry name" value="cullin-3 isoform X1"/>
    <property type="match status" value="1"/>
</dbReference>
<dbReference type="AlphaFoldDB" id="A0A7R9UET0"/>
<dbReference type="EMBL" id="HBEA01017928">
    <property type="protein sequence ID" value="CAD8264119.1"/>
    <property type="molecule type" value="Transcribed_RNA"/>
</dbReference>
<dbReference type="SUPFAM" id="SSF46785">
    <property type="entry name" value="Winged helix' DNA-binding domain"/>
    <property type="match status" value="1"/>
</dbReference>
<gene>
    <name evidence="7" type="ORF">PPYR1160_LOCUS13622</name>
</gene>
<dbReference type="PROSITE" id="PS01256">
    <property type="entry name" value="CULLIN_1"/>
    <property type="match status" value="1"/>
</dbReference>
<dbReference type="SMART" id="SM00182">
    <property type="entry name" value="CULLIN"/>
    <property type="match status" value="1"/>
</dbReference>